<dbReference type="GO" id="GO:0005975">
    <property type="term" value="P:carbohydrate metabolic process"/>
    <property type="evidence" value="ECO:0007669"/>
    <property type="project" value="InterPro"/>
</dbReference>
<organism evidence="2 3">
    <name type="scientific">Microbacterium limosum</name>
    <dbReference type="NCBI Taxonomy" id="3079935"/>
    <lineage>
        <taxon>Bacteria</taxon>
        <taxon>Bacillati</taxon>
        <taxon>Actinomycetota</taxon>
        <taxon>Actinomycetes</taxon>
        <taxon>Micrococcales</taxon>
        <taxon>Microbacteriaceae</taxon>
        <taxon>Microbacterium</taxon>
    </lineage>
</organism>
<keyword evidence="3" id="KW-1185">Reference proteome</keyword>
<evidence type="ECO:0000313" key="2">
    <source>
        <dbReference type="EMBL" id="WOQ70022.1"/>
    </source>
</evidence>
<evidence type="ECO:0000256" key="1">
    <source>
        <dbReference type="SAM" id="SignalP"/>
    </source>
</evidence>
<accession>A0AAU0MJU8</accession>
<dbReference type="EMBL" id="CP137080">
    <property type="protein sequence ID" value="WOQ70022.1"/>
    <property type="molecule type" value="Genomic_DNA"/>
</dbReference>
<gene>
    <name evidence="2" type="ORF">RYJ27_01975</name>
</gene>
<reference evidence="2 3" key="1">
    <citation type="submission" date="2023-10" db="EMBL/GenBank/DDBJ databases">
        <title>Y20.</title>
        <authorList>
            <person name="Zhang G."/>
            <person name="Ding Y."/>
        </authorList>
    </citation>
    <scope>NUCLEOTIDE SEQUENCE [LARGE SCALE GENOMIC DNA]</scope>
    <source>
        <strain evidence="2 3">Y20</strain>
    </source>
</reference>
<name>A0AAU0MJU8_9MICO</name>
<evidence type="ECO:0000313" key="3">
    <source>
        <dbReference type="Proteomes" id="UP001329313"/>
    </source>
</evidence>
<dbReference type="AlphaFoldDB" id="A0AAU0MJU8"/>
<dbReference type="InterPro" id="IPR011330">
    <property type="entry name" value="Glyco_hydro/deAcase_b/a-brl"/>
</dbReference>
<feature type="chain" id="PRO_5043939120" evidence="1">
    <location>
        <begin position="22"/>
        <end position="139"/>
    </location>
</feature>
<protein>
    <submittedName>
        <fullName evidence="2">Uncharacterized protein</fullName>
    </submittedName>
</protein>
<dbReference type="SUPFAM" id="SSF88713">
    <property type="entry name" value="Glycoside hydrolase/deacetylase"/>
    <property type="match status" value="1"/>
</dbReference>
<dbReference type="KEGG" id="mliy:RYJ27_01975"/>
<proteinExistence type="predicted"/>
<feature type="signal peptide" evidence="1">
    <location>
        <begin position="1"/>
        <end position="21"/>
    </location>
</feature>
<keyword evidence="1" id="KW-0732">Signal</keyword>
<dbReference type="Proteomes" id="UP001329313">
    <property type="component" value="Chromosome"/>
</dbReference>
<dbReference type="RefSeq" id="WP_330171117.1">
    <property type="nucleotide sequence ID" value="NZ_CP137080.1"/>
</dbReference>
<sequence length="139" mass="14916">MLWLLWRRSLAASLVAPPARAARTVAAGRLGWFGRMPTGPVGAGWARSLTYWLHDPPRAAVRLRRAALGPRRQDRLQLLAPGLPHVQGAAARVSRMLTDPAFDAVETVCVHNDTADAPALARAVRGAFRDGGIAPLETA</sequence>